<dbReference type="Proteomes" id="UP001346149">
    <property type="component" value="Unassembled WGS sequence"/>
</dbReference>
<keyword evidence="3" id="KW-1185">Reference proteome</keyword>
<feature type="compositionally biased region" description="Polar residues" evidence="1">
    <location>
        <begin position="123"/>
        <end position="140"/>
    </location>
</feature>
<sequence>MEVSLEMEDDLLFADLSRRISLLIMEEDDVALEEEPLDSYCHYSSLQGLYRAVNNPAVLPPISPYQQVYCRSEISKGTGVFIPKSSLPRRRNKQGRFSSKASPPPPPPPSSASSWSHKKFSDHQNNTHARSGASQFSSKSYILPKKL</sequence>
<dbReference type="PANTHER" id="PTHR34956">
    <property type="entry name" value="OS05G0397300 PROTEIN"/>
    <property type="match status" value="1"/>
</dbReference>
<evidence type="ECO:0000313" key="2">
    <source>
        <dbReference type="EMBL" id="KAK4768918.1"/>
    </source>
</evidence>
<protein>
    <submittedName>
        <fullName evidence="2">Uncharacterized protein</fullName>
    </submittedName>
</protein>
<evidence type="ECO:0000256" key="1">
    <source>
        <dbReference type="SAM" id="MobiDB-lite"/>
    </source>
</evidence>
<proteinExistence type="predicted"/>
<comment type="caution">
    <text evidence="2">The sequence shown here is derived from an EMBL/GenBank/DDBJ whole genome shotgun (WGS) entry which is preliminary data.</text>
</comment>
<organism evidence="2 3">
    <name type="scientific">Trapa natans</name>
    <name type="common">Water chestnut</name>
    <dbReference type="NCBI Taxonomy" id="22666"/>
    <lineage>
        <taxon>Eukaryota</taxon>
        <taxon>Viridiplantae</taxon>
        <taxon>Streptophyta</taxon>
        <taxon>Embryophyta</taxon>
        <taxon>Tracheophyta</taxon>
        <taxon>Spermatophyta</taxon>
        <taxon>Magnoliopsida</taxon>
        <taxon>eudicotyledons</taxon>
        <taxon>Gunneridae</taxon>
        <taxon>Pentapetalae</taxon>
        <taxon>rosids</taxon>
        <taxon>malvids</taxon>
        <taxon>Myrtales</taxon>
        <taxon>Lythraceae</taxon>
        <taxon>Trapa</taxon>
    </lineage>
</organism>
<evidence type="ECO:0000313" key="3">
    <source>
        <dbReference type="Proteomes" id="UP001346149"/>
    </source>
</evidence>
<dbReference type="PANTHER" id="PTHR34956:SF2">
    <property type="entry name" value="OS05G0397300 PROTEIN"/>
    <property type="match status" value="1"/>
</dbReference>
<gene>
    <name evidence="2" type="ORF">SAY86_027068</name>
</gene>
<name>A0AAN7QK48_TRANT</name>
<reference evidence="2 3" key="1">
    <citation type="journal article" date="2023" name="Hortic Res">
        <title>Pangenome of water caltrop reveals structural variations and asymmetric subgenome divergence after allopolyploidization.</title>
        <authorList>
            <person name="Zhang X."/>
            <person name="Chen Y."/>
            <person name="Wang L."/>
            <person name="Yuan Y."/>
            <person name="Fang M."/>
            <person name="Shi L."/>
            <person name="Lu R."/>
            <person name="Comes H.P."/>
            <person name="Ma Y."/>
            <person name="Chen Y."/>
            <person name="Huang G."/>
            <person name="Zhou Y."/>
            <person name="Zheng Z."/>
            <person name="Qiu Y."/>
        </authorList>
    </citation>
    <scope>NUCLEOTIDE SEQUENCE [LARGE SCALE GENOMIC DNA]</scope>
    <source>
        <strain evidence="2">F231</strain>
    </source>
</reference>
<dbReference type="EMBL" id="JAXQNO010000021">
    <property type="protein sequence ID" value="KAK4768918.1"/>
    <property type="molecule type" value="Genomic_DNA"/>
</dbReference>
<accession>A0AAN7QK48</accession>
<feature type="region of interest" description="Disordered" evidence="1">
    <location>
        <begin position="79"/>
        <end position="147"/>
    </location>
</feature>
<dbReference type="AlphaFoldDB" id="A0AAN7QK48"/>